<dbReference type="InterPro" id="IPR001387">
    <property type="entry name" value="Cro/C1-type_HTH"/>
</dbReference>
<protein>
    <submittedName>
        <fullName evidence="2">Helix-turn-helix domain-containing protein</fullName>
    </submittedName>
</protein>
<keyword evidence="3" id="KW-1185">Reference proteome</keyword>
<evidence type="ECO:0000259" key="1">
    <source>
        <dbReference type="PROSITE" id="PS50943"/>
    </source>
</evidence>
<dbReference type="EMBL" id="JAMTCP010000003">
    <property type="protein sequence ID" value="MCP2257375.1"/>
    <property type="molecule type" value="Genomic_DNA"/>
</dbReference>
<dbReference type="Pfam" id="PF19054">
    <property type="entry name" value="DUF5753"/>
    <property type="match status" value="1"/>
</dbReference>
<dbReference type="Proteomes" id="UP001205311">
    <property type="component" value="Unassembled WGS sequence"/>
</dbReference>
<organism evidence="2 3">
    <name type="scientific">Streptoalloteichus tenebrarius (strain ATCC 17920 / DSM 40477 / JCM 4838 / CBS 697.72 / NBRC 16177 / NCIMB 11028 / NRRL B-12390 / A12253. 1 / ISP 5477)</name>
    <name type="common">Streptomyces tenebrarius</name>
    <dbReference type="NCBI Taxonomy" id="1933"/>
    <lineage>
        <taxon>Bacteria</taxon>
        <taxon>Bacillati</taxon>
        <taxon>Actinomycetota</taxon>
        <taxon>Actinomycetes</taxon>
        <taxon>Pseudonocardiales</taxon>
        <taxon>Pseudonocardiaceae</taxon>
        <taxon>Streptoalloteichus</taxon>
    </lineage>
</organism>
<dbReference type="SUPFAM" id="SSF47413">
    <property type="entry name" value="lambda repressor-like DNA-binding domains"/>
    <property type="match status" value="1"/>
</dbReference>
<feature type="domain" description="HTH cro/C1-type" evidence="1">
    <location>
        <begin position="1"/>
        <end position="44"/>
    </location>
</feature>
<dbReference type="Pfam" id="PF13560">
    <property type="entry name" value="HTH_31"/>
    <property type="match status" value="1"/>
</dbReference>
<reference evidence="2 3" key="1">
    <citation type="submission" date="2022-06" db="EMBL/GenBank/DDBJ databases">
        <title>Genomic Encyclopedia of Archaeal and Bacterial Type Strains, Phase II (KMG-II): from individual species to whole genera.</title>
        <authorList>
            <person name="Goeker M."/>
        </authorList>
    </citation>
    <scope>NUCLEOTIDE SEQUENCE [LARGE SCALE GENOMIC DNA]</scope>
    <source>
        <strain evidence="2 3">DSM 40477</strain>
    </source>
</reference>
<dbReference type="PROSITE" id="PS50943">
    <property type="entry name" value="HTH_CROC1"/>
    <property type="match status" value="1"/>
</dbReference>
<accession>A0ABT1HPH2</accession>
<comment type="caution">
    <text evidence="2">The sequence shown here is derived from an EMBL/GenBank/DDBJ whole genome shotgun (WGS) entry which is preliminary data.</text>
</comment>
<dbReference type="InterPro" id="IPR010982">
    <property type="entry name" value="Lambda_DNA-bd_dom_sf"/>
</dbReference>
<dbReference type="InterPro" id="IPR043917">
    <property type="entry name" value="DUF5753"/>
</dbReference>
<proteinExistence type="predicted"/>
<evidence type="ECO:0000313" key="3">
    <source>
        <dbReference type="Proteomes" id="UP001205311"/>
    </source>
</evidence>
<gene>
    <name evidence="2" type="ORF">LX15_001060</name>
</gene>
<dbReference type="CDD" id="cd00093">
    <property type="entry name" value="HTH_XRE"/>
    <property type="match status" value="1"/>
</dbReference>
<name>A0ABT1HPH2_STRSD</name>
<sequence>MRELAARLGIAHGTISRWETGTRLPRAEDVASYLTAVGVRDPSLREQIIDMAREDGPHWLFVGVPEQQRQLAALLDFERQATSITEVNPFLIPGLLQESSYVRGIMTGGGVRPSEVETRIALRLGRRDCITRRDQPANLTALIGEAAVRSLVGGPQGMHNQLTHLLDMAERPNIVVRVIPIESNWHPAMEGCFMLLEFDRHPAIIHLENRTSGMFLHEPNVVSAYRAALAMLDRFALSTEETFKLIAERLTTLERML</sequence>
<evidence type="ECO:0000313" key="2">
    <source>
        <dbReference type="EMBL" id="MCP2257375.1"/>
    </source>
</evidence>
<dbReference type="Gene3D" id="1.10.260.40">
    <property type="entry name" value="lambda repressor-like DNA-binding domains"/>
    <property type="match status" value="1"/>
</dbReference>